<dbReference type="PANTHER" id="PTHR31297:SF34">
    <property type="entry name" value="GLUCAN 1,3-BETA-GLUCOSIDASE 2"/>
    <property type="match status" value="1"/>
</dbReference>
<feature type="domain" description="Glycoside hydrolase family 5" evidence="14">
    <location>
        <begin position="54"/>
        <end position="298"/>
    </location>
</feature>
<evidence type="ECO:0000256" key="6">
    <source>
        <dbReference type="ARBA" id="ARBA00022989"/>
    </source>
</evidence>
<sequence>MYIKGVNLGNWLVLEKWMSPALFEGTTAEDEYYLPRQLSPEVYEARIKVHRSEYISERDFACIKRMGMNAVRVPVPYFIFGDRPPFIGCVGELDRAFSWAGKYGLKILIDLHTAPLSQNGFDNGGISGVCKWSQTPREVEFVLNVLEKLAKRYGKHECLLGIEPINEPITEPMWKSMDVMKRYPPVDAELAAGSRPNTMEFLQQFYTDAYQRIRRHMDEDKIVVFHDGFQMKAWKEFLERKKFKNVMLDTHQYLMLAELDGCEQSVEGYRNYIREHFARDFAEVQEYVPIICGEWCMFNSYAVGMDTHGGQSMLNGLDFSENTEKFALNEKKEIYQAIVSEQLKAWKAGSGYFYWNYKLLLDTVNDSNWIGWDSWDFGKSVDLGWFPVDGSC</sequence>
<dbReference type="Gene3D" id="3.20.20.80">
    <property type="entry name" value="Glycosidases"/>
    <property type="match status" value="1"/>
</dbReference>
<keyword evidence="6" id="KW-1133">Transmembrane helix</keyword>
<keyword evidence="5" id="KW-0735">Signal-anchor</keyword>
<dbReference type="GO" id="GO:0009986">
    <property type="term" value="C:cell surface"/>
    <property type="evidence" value="ECO:0007669"/>
    <property type="project" value="TreeGrafter"/>
</dbReference>
<evidence type="ECO:0000256" key="13">
    <source>
        <dbReference type="RuleBase" id="RU361153"/>
    </source>
</evidence>
<dbReference type="STRING" id="1235802.C823_03537"/>
<comment type="similarity">
    <text evidence="13">Belongs to the glycosyl hydrolase 5 (cellulase A) family.</text>
</comment>
<dbReference type="Proteomes" id="UP000012589">
    <property type="component" value="Unassembled WGS sequence"/>
</dbReference>
<evidence type="ECO:0000256" key="8">
    <source>
        <dbReference type="ARBA" id="ARBA00023180"/>
    </source>
</evidence>
<protein>
    <recommendedName>
        <fullName evidence="12">Exo-1,3-beta-glucanase D</fullName>
    </recommendedName>
</protein>
<gene>
    <name evidence="15" type="ORF">C823_03537</name>
</gene>
<evidence type="ECO:0000313" key="15">
    <source>
        <dbReference type="EMBL" id="EMZ23517.1"/>
    </source>
</evidence>
<comment type="caution">
    <text evidence="15">The sequence shown here is derived from an EMBL/GenBank/DDBJ whole genome shotgun (WGS) entry which is preliminary data.</text>
</comment>
<dbReference type="HOGENOM" id="CLU_004624_0_2_9"/>
<keyword evidence="2" id="KW-1003">Cell membrane</keyword>
<keyword evidence="8" id="KW-0325">Glycoprotein</keyword>
<dbReference type="EMBL" id="AQFT01000106">
    <property type="protein sequence ID" value="EMZ23517.1"/>
    <property type="molecule type" value="Genomic_DNA"/>
</dbReference>
<evidence type="ECO:0000256" key="12">
    <source>
        <dbReference type="ARBA" id="ARBA00041260"/>
    </source>
</evidence>
<dbReference type="GO" id="GO:0009251">
    <property type="term" value="P:glucan catabolic process"/>
    <property type="evidence" value="ECO:0007669"/>
    <property type="project" value="TreeGrafter"/>
</dbReference>
<dbReference type="GO" id="GO:0005886">
    <property type="term" value="C:plasma membrane"/>
    <property type="evidence" value="ECO:0007669"/>
    <property type="project" value="UniProtKB-SubCell"/>
</dbReference>
<name>N2A2G4_9FIRM</name>
<organism evidence="15 16">
    <name type="scientific">Eubacterium plexicaudatum ASF492</name>
    <dbReference type="NCBI Taxonomy" id="1235802"/>
    <lineage>
        <taxon>Bacteria</taxon>
        <taxon>Bacillati</taxon>
        <taxon>Bacillota</taxon>
        <taxon>Clostridia</taxon>
        <taxon>Eubacteriales</taxon>
        <taxon>Eubacteriaceae</taxon>
        <taxon>Eubacterium</taxon>
    </lineage>
</organism>
<evidence type="ECO:0000256" key="4">
    <source>
        <dbReference type="ARBA" id="ARBA00022801"/>
    </source>
</evidence>
<evidence type="ECO:0000256" key="9">
    <source>
        <dbReference type="ARBA" id="ARBA00023295"/>
    </source>
</evidence>
<dbReference type="SUPFAM" id="SSF51445">
    <property type="entry name" value="(Trans)glycosidases"/>
    <property type="match status" value="1"/>
</dbReference>
<proteinExistence type="inferred from homology"/>
<keyword evidence="16" id="KW-1185">Reference proteome</keyword>
<dbReference type="GO" id="GO:0005576">
    <property type="term" value="C:extracellular region"/>
    <property type="evidence" value="ECO:0007669"/>
    <property type="project" value="TreeGrafter"/>
</dbReference>
<evidence type="ECO:0000256" key="3">
    <source>
        <dbReference type="ARBA" id="ARBA00022692"/>
    </source>
</evidence>
<evidence type="ECO:0000256" key="1">
    <source>
        <dbReference type="ARBA" id="ARBA00004401"/>
    </source>
</evidence>
<dbReference type="InterPro" id="IPR001547">
    <property type="entry name" value="Glyco_hydro_5"/>
</dbReference>
<keyword evidence="3" id="KW-0812">Transmembrane</keyword>
<evidence type="ECO:0000256" key="2">
    <source>
        <dbReference type="ARBA" id="ARBA00022475"/>
    </source>
</evidence>
<dbReference type="InterPro" id="IPR050386">
    <property type="entry name" value="Glycosyl_hydrolase_5"/>
</dbReference>
<dbReference type="GO" id="GO:0071555">
    <property type="term" value="P:cell wall organization"/>
    <property type="evidence" value="ECO:0007669"/>
    <property type="project" value="UniProtKB-KW"/>
</dbReference>
<keyword evidence="10" id="KW-0961">Cell wall biogenesis/degradation</keyword>
<dbReference type="PATRIC" id="fig|1235802.3.peg.3729"/>
<dbReference type="OrthoDB" id="9800955at2"/>
<dbReference type="eggNOG" id="COG2730">
    <property type="taxonomic scope" value="Bacteria"/>
</dbReference>
<comment type="function">
    <text evidence="11">Glucosidase involved in the degradation of cellulosic biomass. Active on lichenan.</text>
</comment>
<dbReference type="Pfam" id="PF00150">
    <property type="entry name" value="Cellulase"/>
    <property type="match status" value="1"/>
</dbReference>
<evidence type="ECO:0000313" key="16">
    <source>
        <dbReference type="Proteomes" id="UP000012589"/>
    </source>
</evidence>
<keyword evidence="7" id="KW-0472">Membrane</keyword>
<dbReference type="PANTHER" id="PTHR31297">
    <property type="entry name" value="GLUCAN ENDO-1,6-BETA-GLUCOSIDASE B"/>
    <property type="match status" value="1"/>
</dbReference>
<comment type="subcellular location">
    <subcellularLocation>
        <location evidence="1">Cell membrane</location>
        <topology evidence="1">Single-pass type II membrane protein</topology>
    </subcellularLocation>
</comment>
<keyword evidence="4 13" id="KW-0378">Hydrolase</keyword>
<evidence type="ECO:0000256" key="10">
    <source>
        <dbReference type="ARBA" id="ARBA00023316"/>
    </source>
</evidence>
<dbReference type="InterPro" id="IPR017853">
    <property type="entry name" value="GH"/>
</dbReference>
<evidence type="ECO:0000256" key="11">
    <source>
        <dbReference type="ARBA" id="ARBA00037126"/>
    </source>
</evidence>
<reference evidence="15 16" key="1">
    <citation type="journal article" date="2014" name="Genome Announc.">
        <title>Draft genome sequences of the altered schaedler flora, a defined bacterial community from gnotobiotic mice.</title>
        <authorList>
            <person name="Wannemuehler M.J."/>
            <person name="Overstreet A.M."/>
            <person name="Ward D.V."/>
            <person name="Phillips G.J."/>
        </authorList>
    </citation>
    <scope>NUCLEOTIDE SEQUENCE [LARGE SCALE GENOMIC DNA]</scope>
    <source>
        <strain evidence="15 16">ASF492</strain>
    </source>
</reference>
<dbReference type="AlphaFoldDB" id="N2A2G4"/>
<accession>N2A2G4</accession>
<evidence type="ECO:0000259" key="14">
    <source>
        <dbReference type="Pfam" id="PF00150"/>
    </source>
</evidence>
<keyword evidence="9 13" id="KW-0326">Glycosidase</keyword>
<evidence type="ECO:0000256" key="5">
    <source>
        <dbReference type="ARBA" id="ARBA00022968"/>
    </source>
</evidence>
<dbReference type="GO" id="GO:0008422">
    <property type="term" value="F:beta-glucosidase activity"/>
    <property type="evidence" value="ECO:0007669"/>
    <property type="project" value="TreeGrafter"/>
</dbReference>
<evidence type="ECO:0000256" key="7">
    <source>
        <dbReference type="ARBA" id="ARBA00023136"/>
    </source>
</evidence>